<dbReference type="Proteomes" id="UP000634011">
    <property type="component" value="Unassembled WGS sequence"/>
</dbReference>
<dbReference type="SUPFAM" id="SSF56281">
    <property type="entry name" value="Metallo-hydrolase/oxidoreductase"/>
    <property type="match status" value="1"/>
</dbReference>
<protein>
    <submittedName>
        <fullName evidence="2">MBL fold metallo-hydrolase</fullName>
    </submittedName>
</protein>
<dbReference type="PANTHER" id="PTHR15032">
    <property type="entry name" value="N-ACYL-PHOSPHATIDYLETHANOLAMINE-HYDROLYZING PHOSPHOLIPASE D"/>
    <property type="match status" value="1"/>
</dbReference>
<gene>
    <name evidence="2" type="ORF">H8K32_16580</name>
</gene>
<evidence type="ECO:0000313" key="3">
    <source>
        <dbReference type="Proteomes" id="UP000634011"/>
    </source>
</evidence>
<comment type="caution">
    <text evidence="2">The sequence shown here is derived from an EMBL/GenBank/DDBJ whole genome shotgun (WGS) entry which is preliminary data.</text>
</comment>
<dbReference type="Gene3D" id="3.60.15.10">
    <property type="entry name" value="Ribonuclease Z/Hydroxyacylglutathione hydrolase-like"/>
    <property type="match status" value="1"/>
</dbReference>
<reference evidence="2" key="1">
    <citation type="submission" date="2020-08" db="EMBL/GenBank/DDBJ databases">
        <title>Novel species isolated from subtropical streams in China.</title>
        <authorList>
            <person name="Lu H."/>
        </authorList>
    </citation>
    <scope>NUCLEOTIDE SEQUENCE</scope>
    <source>
        <strain evidence="2">KACC 12607</strain>
    </source>
</reference>
<dbReference type="RefSeq" id="WP_186913672.1">
    <property type="nucleotide sequence ID" value="NZ_JACOFV010000017.1"/>
</dbReference>
<sequence length="363" mass="41209">MTLNTSVTATSQVATSTAPEFNAKKLGLKYSNQKQMREPGFFKNLSLAWRFLFNKPKNTVPQGSIPVHELSRAQLLAAPDATLFRLGHSTILLKLQGEFFLTDPVFSERASPFQWMGPKRFHQPPINIADLPPIKAVILSHDHYDHLDHAAVLALAHKTEHFLTTTGVGDRLIKWGIAADKIQQLDWWQETAVHGIRFVATPAQHFSGRKLNDRDHTLWASWSILTPELKIFFSGDSGYFKGFKEIGERLGPFDLTLMETGAYNKLWPDVHMQPEESLQAHLDLGGKHLLPIHNGTFDLSLHAWYEPFERIVDLAKRHGVKISTPQMGEAVDIAEPQTGQHWWRFNHAVRRPVDLHTAITEYN</sequence>
<keyword evidence="3" id="KW-1185">Reference proteome</keyword>
<dbReference type="Pfam" id="PF12706">
    <property type="entry name" value="Lactamase_B_2"/>
    <property type="match status" value="1"/>
</dbReference>
<dbReference type="GO" id="GO:0005737">
    <property type="term" value="C:cytoplasm"/>
    <property type="evidence" value="ECO:0007669"/>
    <property type="project" value="TreeGrafter"/>
</dbReference>
<organism evidence="2 3">
    <name type="scientific">Undibacterium jejuense</name>
    <dbReference type="NCBI Taxonomy" id="1344949"/>
    <lineage>
        <taxon>Bacteria</taxon>
        <taxon>Pseudomonadati</taxon>
        <taxon>Pseudomonadota</taxon>
        <taxon>Betaproteobacteria</taxon>
        <taxon>Burkholderiales</taxon>
        <taxon>Oxalobacteraceae</taxon>
        <taxon>Undibacterium</taxon>
    </lineage>
</organism>
<dbReference type="InterPro" id="IPR001279">
    <property type="entry name" value="Metallo-B-lactamas"/>
</dbReference>
<proteinExistence type="predicted"/>
<dbReference type="EMBL" id="JACOFV010000017">
    <property type="protein sequence ID" value="MBC3863725.1"/>
    <property type="molecule type" value="Genomic_DNA"/>
</dbReference>
<accession>A0A923HIM1</accession>
<dbReference type="InterPro" id="IPR036866">
    <property type="entry name" value="RibonucZ/Hydroxyglut_hydro"/>
</dbReference>
<evidence type="ECO:0000313" key="2">
    <source>
        <dbReference type="EMBL" id="MBC3863725.1"/>
    </source>
</evidence>
<feature type="domain" description="Metallo-beta-lactamase" evidence="1">
    <location>
        <begin position="100"/>
        <end position="293"/>
    </location>
</feature>
<dbReference type="PANTHER" id="PTHR15032:SF4">
    <property type="entry name" value="N-ACYL-PHOSPHATIDYLETHANOLAMINE-HYDROLYZING PHOSPHOLIPASE D"/>
    <property type="match status" value="1"/>
</dbReference>
<dbReference type="AlphaFoldDB" id="A0A923HIM1"/>
<evidence type="ECO:0000259" key="1">
    <source>
        <dbReference type="Pfam" id="PF12706"/>
    </source>
</evidence>
<name>A0A923HIM1_9BURK</name>